<organism evidence="3 4">
    <name type="scientific">Nocardia mangyaensis</name>
    <dbReference type="NCBI Taxonomy" id="2213200"/>
    <lineage>
        <taxon>Bacteria</taxon>
        <taxon>Bacillati</taxon>
        <taxon>Actinomycetota</taxon>
        <taxon>Actinomycetes</taxon>
        <taxon>Mycobacteriales</taxon>
        <taxon>Nocardiaceae</taxon>
        <taxon>Nocardia</taxon>
    </lineage>
</organism>
<feature type="region of interest" description="Disordered" evidence="1">
    <location>
        <begin position="1"/>
        <end position="29"/>
    </location>
</feature>
<name>A0A1J0VWI4_9NOCA</name>
<dbReference type="EMBL" id="CP018082">
    <property type="protein sequence ID" value="APE36424.1"/>
    <property type="molecule type" value="Genomic_DNA"/>
</dbReference>
<accession>A0A1J0VWI4</accession>
<feature type="transmembrane region" description="Helical" evidence="2">
    <location>
        <begin position="54"/>
        <end position="73"/>
    </location>
</feature>
<dbReference type="KEGG" id="nsl:BOX37_23625"/>
<keyword evidence="2" id="KW-1133">Transmembrane helix</keyword>
<reference evidence="3" key="1">
    <citation type="submission" date="2016-11" db="EMBL/GenBank/DDBJ databases">
        <authorList>
            <person name="Jaros S."/>
            <person name="Januszkiewicz K."/>
            <person name="Wedrychowicz H."/>
        </authorList>
    </citation>
    <scope>NUCLEOTIDE SEQUENCE [LARGE SCALE GENOMIC DNA]</scope>
    <source>
        <strain evidence="3">Y48</strain>
    </source>
</reference>
<proteinExistence type="predicted"/>
<sequence>MANGDDSEGDTAEGGGGAGGADAPARPRKHVDPVVAPALLGTRHQVVHRGRPRWTTVGLVLLFIAALALYLALRPGG</sequence>
<protein>
    <submittedName>
        <fullName evidence="3">Uncharacterized protein</fullName>
    </submittedName>
</protein>
<dbReference type="RefSeq" id="WP_071929602.1">
    <property type="nucleotide sequence ID" value="NZ_CP018082.1"/>
</dbReference>
<keyword evidence="2" id="KW-0472">Membrane</keyword>
<dbReference type="AlphaFoldDB" id="A0A1J0VWI4"/>
<gene>
    <name evidence="3" type="ORF">BOX37_23625</name>
</gene>
<dbReference type="Proteomes" id="UP000183810">
    <property type="component" value="Chromosome"/>
</dbReference>
<evidence type="ECO:0000256" key="1">
    <source>
        <dbReference type="SAM" id="MobiDB-lite"/>
    </source>
</evidence>
<evidence type="ECO:0000313" key="3">
    <source>
        <dbReference type="EMBL" id="APE36424.1"/>
    </source>
</evidence>
<dbReference type="OrthoDB" id="4570052at2"/>
<evidence type="ECO:0000256" key="2">
    <source>
        <dbReference type="SAM" id="Phobius"/>
    </source>
</evidence>
<evidence type="ECO:0000313" key="4">
    <source>
        <dbReference type="Proteomes" id="UP000183810"/>
    </source>
</evidence>
<feature type="compositionally biased region" description="Acidic residues" evidence="1">
    <location>
        <begin position="1"/>
        <end position="11"/>
    </location>
</feature>
<keyword evidence="2" id="KW-0812">Transmembrane</keyword>
<keyword evidence="4" id="KW-1185">Reference proteome</keyword>